<evidence type="ECO:0000256" key="3">
    <source>
        <dbReference type="ARBA" id="ARBA00022787"/>
    </source>
</evidence>
<evidence type="ECO:0000313" key="13">
    <source>
        <dbReference type="Proteomes" id="UP001163828"/>
    </source>
</evidence>
<keyword evidence="13" id="KW-1185">Reference proteome</keyword>
<dbReference type="Pfam" id="PF26544">
    <property type="entry name" value="Mdm12"/>
    <property type="match status" value="2"/>
</dbReference>
<reference evidence="12" key="1">
    <citation type="submission" date="2022-08" db="EMBL/GenBank/DDBJ databases">
        <authorList>
            <consortium name="DOE Joint Genome Institute"/>
            <person name="Min B."/>
            <person name="Riley R."/>
            <person name="Sierra-Patev S."/>
            <person name="Naranjo-Ortiz M."/>
            <person name="Looney B."/>
            <person name="Konkel Z."/>
            <person name="Slot J.C."/>
            <person name="Sakamoto Y."/>
            <person name="Steenwyk J.L."/>
            <person name="Rokas A."/>
            <person name="Carro J."/>
            <person name="Camarero S."/>
            <person name="Ferreira P."/>
            <person name="Molpeceres G."/>
            <person name="Ruiz-Duenas F.J."/>
            <person name="Serrano A."/>
            <person name="Henrissat B."/>
            <person name="Drula E."/>
            <person name="Hughes K.W."/>
            <person name="Mata J.L."/>
            <person name="Ishikawa N.K."/>
            <person name="Vargas-Isla R."/>
            <person name="Ushijima S."/>
            <person name="Smith C.A."/>
            <person name="Ahrendt S."/>
            <person name="Andreopoulos W."/>
            <person name="He G."/>
            <person name="Labutti K."/>
            <person name="Lipzen A."/>
            <person name="Ng V."/>
            <person name="Sandor L."/>
            <person name="Barry K."/>
            <person name="Martinez A.T."/>
            <person name="Xiao Y."/>
            <person name="Gibbons J.G."/>
            <person name="Terashima K."/>
            <person name="Hibbett D.S."/>
            <person name="Grigoriev I.V."/>
        </authorList>
    </citation>
    <scope>NUCLEOTIDE SEQUENCE</scope>
    <source>
        <strain evidence="12">TFB10827</strain>
    </source>
</reference>
<comment type="similarity">
    <text evidence="9">Belongs to the MDM12 family.</text>
</comment>
<dbReference type="InterPro" id="IPR031468">
    <property type="entry name" value="SMP_LBD"/>
</dbReference>
<dbReference type="PANTHER" id="PTHR28204">
    <property type="entry name" value="MITOCHONDRIAL DISTRIBUTION AND MORPHOLOGY PROTEIN 12"/>
    <property type="match status" value="1"/>
</dbReference>
<keyword evidence="5" id="KW-0445">Lipid transport</keyword>
<proteinExistence type="inferred from homology"/>
<feature type="region of interest" description="Disordered" evidence="10">
    <location>
        <begin position="292"/>
        <end position="329"/>
    </location>
</feature>
<comment type="function">
    <text evidence="9">Component of the ERMES/MDM complex, which serves as a molecular tether to connect the endoplasmic reticulum (ER) and mitochondria. Components of this complex are involved in the control of mitochondrial shape and protein biogenesis, and function in nonvesicular lipid trafficking between the ER and mitochondria. MDM12 is required for the interaction of the ER-resident membrane protein MMM1 and the outer mitochondrial membrane-resident beta-barrel protein MDM10. The MDM12-MMM1 subcomplex functions in the major beta-barrel assembly pathway that is responsible for biogenesis of all mitochondrial outer membrane beta-barrel proteins, and acts in a late step after the SAM complex. The MDM10-MDM12-MMM1 subcomplex further acts in the TOM40-specific pathway after the action of the MDM12-MMM1 complex. Essential for establishing and maintaining the structure of mitochondria and maintenance of mtDNA nucleoids.</text>
</comment>
<feature type="compositionally biased region" description="Pro residues" evidence="10">
    <location>
        <begin position="206"/>
        <end position="216"/>
    </location>
</feature>
<evidence type="ECO:0000256" key="1">
    <source>
        <dbReference type="ARBA" id="ARBA00004370"/>
    </source>
</evidence>
<evidence type="ECO:0000259" key="11">
    <source>
        <dbReference type="PROSITE" id="PS51847"/>
    </source>
</evidence>
<feature type="domain" description="SMP-LTD" evidence="11">
    <location>
        <begin position="1"/>
        <end position="384"/>
    </location>
</feature>
<evidence type="ECO:0000313" key="12">
    <source>
        <dbReference type="EMBL" id="KAJ4000491.1"/>
    </source>
</evidence>
<sequence>MSIDLEWAKLDSSLSHTLVNTLNRQLSTTPKPSFIGPIEVTSIDFGTTAPDIELVDLRDIYRDFLEDDEEDEKEATKVTEGADDEDGFEWVSRKAARREEGLSFQQMPHFGRGGPMNMFASTPTLHSPVIDTWNPTLSSLVDHRPYHASWSTPGASPFRRPLSSNPLPLNITVPVTPYLGLNQNPSRHDPSSSSNDSSVPNQPDAPESPPPPPPNNHPNLQLHLHINWHSDLRITLTTSLLINYPSPVFMSLPIKLSVTGLIFTGELAVAYEGERGRVHLCILDDLDPYGPAVERPKRDTHSPSAIATPPEDDSESIHPPRSPSKPLPIGQRLLPSIFIESEIGQADKHVLKNVNRVERFIQDVIRKAVEEELVFPNFHTLVLNSSGGG</sequence>
<keyword evidence="3 9" id="KW-1000">Mitochondrion outer membrane</keyword>
<dbReference type="PROSITE" id="PS51847">
    <property type="entry name" value="SMP"/>
    <property type="match status" value="1"/>
</dbReference>
<comment type="subcellular location">
    <subcellularLocation>
        <location evidence="1">Membrane</location>
    </subcellularLocation>
    <subcellularLocation>
        <location evidence="9">Mitochondrion outer membrane</location>
        <topology evidence="9">Peripheral membrane protein</topology>
        <orientation evidence="9">Cytoplasmic side</orientation>
    </subcellularLocation>
    <subcellularLocation>
        <location evidence="9">Endoplasmic reticulum membrane</location>
        <topology evidence="9">Peripheral membrane protein</topology>
        <orientation evidence="9">Cytoplasmic side</orientation>
    </subcellularLocation>
    <text evidence="9">The ERMES/MDM complex localizes to a few discrete foci (around 10 per single cell), that represent mitochondria-endoplasmic reticulum junctions. These foci are often found next to mtDNA nucleoids.</text>
</comment>
<name>A0ABQ8QPN8_9AGAR</name>
<evidence type="ECO:0000256" key="2">
    <source>
        <dbReference type="ARBA" id="ARBA00022448"/>
    </source>
</evidence>
<keyword evidence="2" id="KW-0813">Transport</keyword>
<keyword evidence="7 9" id="KW-0496">Mitochondrion</keyword>
<keyword evidence="6" id="KW-0446">Lipid-binding</keyword>
<comment type="caution">
    <text evidence="12">The sequence shown here is derived from an EMBL/GenBank/DDBJ whole genome shotgun (WGS) entry which is preliminary data.</text>
</comment>
<feature type="compositionally biased region" description="Low complexity" evidence="10">
    <location>
        <begin position="191"/>
        <end position="205"/>
    </location>
</feature>
<evidence type="ECO:0000256" key="7">
    <source>
        <dbReference type="ARBA" id="ARBA00023128"/>
    </source>
</evidence>
<organism evidence="12 13">
    <name type="scientific">Lentinula boryana</name>
    <dbReference type="NCBI Taxonomy" id="40481"/>
    <lineage>
        <taxon>Eukaryota</taxon>
        <taxon>Fungi</taxon>
        <taxon>Dikarya</taxon>
        <taxon>Basidiomycota</taxon>
        <taxon>Agaricomycotina</taxon>
        <taxon>Agaricomycetes</taxon>
        <taxon>Agaricomycetidae</taxon>
        <taxon>Agaricales</taxon>
        <taxon>Marasmiineae</taxon>
        <taxon>Omphalotaceae</taxon>
        <taxon>Lentinula</taxon>
    </lineage>
</organism>
<dbReference type="HAMAP" id="MF_03104">
    <property type="entry name" value="Mdm12"/>
    <property type="match status" value="1"/>
</dbReference>
<evidence type="ECO:0000256" key="4">
    <source>
        <dbReference type="ARBA" id="ARBA00022824"/>
    </source>
</evidence>
<protein>
    <recommendedName>
        <fullName evidence="9">Mitochondrial distribution and morphology protein 12</fullName>
    </recommendedName>
    <alternativeName>
        <fullName evidence="9">Mitochondrial inheritance component MDM12</fullName>
    </alternativeName>
</protein>
<keyword evidence="8 9" id="KW-0472">Membrane</keyword>
<evidence type="ECO:0000256" key="5">
    <source>
        <dbReference type="ARBA" id="ARBA00023055"/>
    </source>
</evidence>
<evidence type="ECO:0000256" key="8">
    <source>
        <dbReference type="ARBA" id="ARBA00023136"/>
    </source>
</evidence>
<dbReference type="InterPro" id="IPR027532">
    <property type="entry name" value="Mdm12"/>
</dbReference>
<evidence type="ECO:0000256" key="6">
    <source>
        <dbReference type="ARBA" id="ARBA00023121"/>
    </source>
</evidence>
<keyword evidence="4 9" id="KW-0256">Endoplasmic reticulum</keyword>
<dbReference type="PANTHER" id="PTHR28204:SF1">
    <property type="entry name" value="MITOCHONDRIAL DISTRIBUTION AND MORPHOLOGY PROTEIN 12"/>
    <property type="match status" value="1"/>
</dbReference>
<accession>A0ABQ8QPN8</accession>
<gene>
    <name evidence="9" type="primary">MDM12</name>
    <name evidence="12" type="ORF">F5050DRAFT_503839</name>
</gene>
<evidence type="ECO:0000256" key="10">
    <source>
        <dbReference type="SAM" id="MobiDB-lite"/>
    </source>
</evidence>
<feature type="region of interest" description="Disordered" evidence="10">
    <location>
        <begin position="178"/>
        <end position="221"/>
    </location>
</feature>
<dbReference type="CDD" id="cd21672">
    <property type="entry name" value="SMP_Mdm12"/>
    <property type="match status" value="1"/>
</dbReference>
<dbReference type="EMBL" id="MU790521">
    <property type="protein sequence ID" value="KAJ4000491.1"/>
    <property type="molecule type" value="Genomic_DNA"/>
</dbReference>
<dbReference type="Proteomes" id="UP001163828">
    <property type="component" value="Unassembled WGS sequence"/>
</dbReference>
<evidence type="ECO:0000256" key="9">
    <source>
        <dbReference type="HAMAP-Rule" id="MF_03104"/>
    </source>
</evidence>
<comment type="subunit">
    <text evidence="9">Component of the ER-mitochondria encounter structure (ERMES) or MDM complex, composed of MMM1, MDM10, MDM12 and MDM34. A MMM1 homodimer associates with one molecule of MDM12 on each side in a pairwise head-to-tail manner, and the SMP-LTD domains of MMM1 and MDM12 generate a continuous hydrophobic tunnel for phospholipid trafficking.</text>
</comment>